<dbReference type="Gene3D" id="3.40.50.300">
    <property type="entry name" value="P-loop containing nucleotide triphosphate hydrolases"/>
    <property type="match status" value="1"/>
</dbReference>
<feature type="domain" description="Helicase C-terminal" evidence="1">
    <location>
        <begin position="5"/>
        <end position="62"/>
    </location>
</feature>
<comment type="caution">
    <text evidence="2">The sequence shown here is derived from an EMBL/GenBank/DDBJ whole genome shotgun (WGS) entry which is preliminary data.</text>
</comment>
<name>A0A853F233_9GAMM</name>
<proteinExistence type="predicted"/>
<evidence type="ECO:0000313" key="3">
    <source>
        <dbReference type="Proteomes" id="UP000568751"/>
    </source>
</evidence>
<evidence type="ECO:0000259" key="1">
    <source>
        <dbReference type="Pfam" id="PF00271"/>
    </source>
</evidence>
<dbReference type="InterPro" id="IPR027417">
    <property type="entry name" value="P-loop_NTPase"/>
</dbReference>
<accession>A0A853F233</accession>
<dbReference type="Pfam" id="PF00271">
    <property type="entry name" value="Helicase_C"/>
    <property type="match status" value="1"/>
</dbReference>
<dbReference type="SUPFAM" id="SSF52540">
    <property type="entry name" value="P-loop containing nucleoside triphosphate hydrolases"/>
    <property type="match status" value="1"/>
</dbReference>
<sequence length="66" mass="7499">MLIVQRIIELSKEAKRIIVFASTVEHSKLLSSVLRYKGVNAKSVTGDTPQQDRNDIIDEFKKIAKK</sequence>
<dbReference type="InterPro" id="IPR001650">
    <property type="entry name" value="Helicase_C-like"/>
</dbReference>
<protein>
    <recommendedName>
        <fullName evidence="1">Helicase C-terminal domain-containing protein</fullName>
    </recommendedName>
</protein>
<dbReference type="Proteomes" id="UP000568751">
    <property type="component" value="Unassembled WGS sequence"/>
</dbReference>
<reference evidence="2 3" key="1">
    <citation type="submission" date="2020-05" db="EMBL/GenBank/DDBJ databases">
        <title>Horizontal transmission and recombination maintain forever young bacterial symbiont genomes.</title>
        <authorList>
            <person name="Russell S.L."/>
            <person name="Pepper-Tunick E."/>
            <person name="Svedberg J."/>
            <person name="Byrne A."/>
            <person name="Ruelas Castillo J."/>
            <person name="Vollmers C."/>
            <person name="Beinart R.A."/>
            <person name="Corbett-Detig R."/>
        </authorList>
    </citation>
    <scope>NUCLEOTIDE SEQUENCE [LARGE SCALE GENOMIC DNA]</scope>
    <source>
        <strain evidence="2">455</strain>
    </source>
</reference>
<evidence type="ECO:0000313" key="2">
    <source>
        <dbReference type="EMBL" id="NYT28023.1"/>
    </source>
</evidence>
<gene>
    <name evidence="2" type="ORF">H0A76_09105</name>
</gene>
<dbReference type="EMBL" id="JACCHT010000002">
    <property type="protein sequence ID" value="NYT28023.1"/>
    <property type="molecule type" value="Genomic_DNA"/>
</dbReference>
<dbReference type="AlphaFoldDB" id="A0A853F233"/>
<organism evidence="2 3">
    <name type="scientific">Candidatus Thiodubiliella endoseptemdiera</name>
    <dbReference type="NCBI Taxonomy" id="2738886"/>
    <lineage>
        <taxon>Bacteria</taxon>
        <taxon>Pseudomonadati</taxon>
        <taxon>Pseudomonadota</taxon>
        <taxon>Gammaproteobacteria</taxon>
        <taxon>Candidatus Pseudothioglobaceae</taxon>
        <taxon>Candidatus Thiodubiliella</taxon>
    </lineage>
</organism>